<organism evidence="5 6">
    <name type="scientific">Yoonia litorea</name>
    <dbReference type="NCBI Taxonomy" id="1123755"/>
    <lineage>
        <taxon>Bacteria</taxon>
        <taxon>Pseudomonadati</taxon>
        <taxon>Pseudomonadota</taxon>
        <taxon>Alphaproteobacteria</taxon>
        <taxon>Rhodobacterales</taxon>
        <taxon>Paracoccaceae</taxon>
        <taxon>Yoonia</taxon>
    </lineage>
</organism>
<protein>
    <submittedName>
        <fullName evidence="5">PAS domain S-box-containing protein</fullName>
    </submittedName>
</protein>
<gene>
    <name evidence="5" type="ORF">SAMN05444714_1844</name>
</gene>
<dbReference type="PROSITE" id="PS50112">
    <property type="entry name" value="PAS"/>
    <property type="match status" value="1"/>
</dbReference>
<dbReference type="Proteomes" id="UP000198926">
    <property type="component" value="Unassembled WGS sequence"/>
</dbReference>
<dbReference type="InterPro" id="IPR000014">
    <property type="entry name" value="PAS"/>
</dbReference>
<dbReference type="OrthoDB" id="489241at2"/>
<dbReference type="InterPro" id="IPR035965">
    <property type="entry name" value="PAS-like_dom_sf"/>
</dbReference>
<evidence type="ECO:0000256" key="3">
    <source>
        <dbReference type="ARBA" id="ARBA00022991"/>
    </source>
</evidence>
<keyword evidence="2" id="KW-0288">FMN</keyword>
<evidence type="ECO:0000256" key="1">
    <source>
        <dbReference type="ARBA" id="ARBA00022630"/>
    </source>
</evidence>
<dbReference type="PANTHER" id="PTHR47429">
    <property type="entry name" value="PROTEIN TWIN LOV 1"/>
    <property type="match status" value="1"/>
</dbReference>
<accession>A0A1I6MI66</accession>
<sequence length="139" mass="15275">MKSNNSRNEFEAFLRLNVDPDTREVLRGNSAVICLASSGTPVMYVSDAFEAHTGYPAAEVIGRSLKILQGPETEPESISHFRRLIKDGVSGIVRITNYRKNGSPFLHECALRPIRSASGELTHFVAIQTPVVFCPEANS</sequence>
<dbReference type="NCBIfam" id="TIGR00229">
    <property type="entry name" value="sensory_box"/>
    <property type="match status" value="1"/>
</dbReference>
<reference evidence="5 6" key="1">
    <citation type="submission" date="2016-10" db="EMBL/GenBank/DDBJ databases">
        <authorList>
            <person name="de Groot N.N."/>
        </authorList>
    </citation>
    <scope>NUCLEOTIDE SEQUENCE [LARGE SCALE GENOMIC DNA]</scope>
    <source>
        <strain evidence="5 6">DSM 29433</strain>
    </source>
</reference>
<dbReference type="EMBL" id="FOZM01000001">
    <property type="protein sequence ID" value="SFS15353.1"/>
    <property type="molecule type" value="Genomic_DNA"/>
</dbReference>
<dbReference type="Gene3D" id="3.30.450.20">
    <property type="entry name" value="PAS domain"/>
    <property type="match status" value="1"/>
</dbReference>
<dbReference type="SMART" id="SM00091">
    <property type="entry name" value="PAS"/>
    <property type="match status" value="1"/>
</dbReference>
<keyword evidence="3" id="KW-0157">Chromophore</keyword>
<dbReference type="STRING" id="1123755.SAMN05444714_1844"/>
<dbReference type="RefSeq" id="WP_090206721.1">
    <property type="nucleotide sequence ID" value="NZ_FOZM01000001.1"/>
</dbReference>
<keyword evidence="6" id="KW-1185">Reference proteome</keyword>
<feature type="domain" description="PAS" evidence="4">
    <location>
        <begin position="30"/>
        <end position="88"/>
    </location>
</feature>
<dbReference type="SUPFAM" id="SSF55785">
    <property type="entry name" value="PYP-like sensor domain (PAS domain)"/>
    <property type="match status" value="1"/>
</dbReference>
<evidence type="ECO:0000313" key="6">
    <source>
        <dbReference type="Proteomes" id="UP000198926"/>
    </source>
</evidence>
<dbReference type="Pfam" id="PF13426">
    <property type="entry name" value="PAS_9"/>
    <property type="match status" value="1"/>
</dbReference>
<evidence type="ECO:0000313" key="5">
    <source>
        <dbReference type="EMBL" id="SFS15353.1"/>
    </source>
</evidence>
<proteinExistence type="predicted"/>
<keyword evidence="1" id="KW-0285">Flavoprotein</keyword>
<dbReference type="CDD" id="cd00130">
    <property type="entry name" value="PAS"/>
    <property type="match status" value="1"/>
</dbReference>
<name>A0A1I6MI66_9RHOB</name>
<evidence type="ECO:0000256" key="2">
    <source>
        <dbReference type="ARBA" id="ARBA00022643"/>
    </source>
</evidence>
<dbReference type="PANTHER" id="PTHR47429:SF2">
    <property type="entry name" value="PROTEIN TWIN LOV 1"/>
    <property type="match status" value="1"/>
</dbReference>
<evidence type="ECO:0000259" key="4">
    <source>
        <dbReference type="PROSITE" id="PS50112"/>
    </source>
</evidence>
<dbReference type="AlphaFoldDB" id="A0A1I6MI66"/>